<organism evidence="1 2">
    <name type="scientific">Bordetella genomosp. 9</name>
    <dbReference type="NCBI Taxonomy" id="1416803"/>
    <lineage>
        <taxon>Bacteria</taxon>
        <taxon>Pseudomonadati</taxon>
        <taxon>Pseudomonadota</taxon>
        <taxon>Betaproteobacteria</taxon>
        <taxon>Burkholderiales</taxon>
        <taxon>Alcaligenaceae</taxon>
        <taxon>Bordetella</taxon>
    </lineage>
</organism>
<comment type="caution">
    <text evidence="1">The sequence shown here is derived from an EMBL/GenBank/DDBJ whole genome shotgun (WGS) entry which is preliminary data.</text>
</comment>
<dbReference type="EMBL" id="NEVJ01000003">
    <property type="protein sequence ID" value="OZI20526.1"/>
    <property type="molecule type" value="Genomic_DNA"/>
</dbReference>
<accession>A0A261R669</accession>
<dbReference type="OrthoDB" id="9964888at2"/>
<reference evidence="1" key="1">
    <citation type="submission" date="2017-05" db="EMBL/GenBank/DDBJ databases">
        <title>Complete and WGS of Bordetella genogroups.</title>
        <authorList>
            <person name="Spilker T."/>
            <person name="Lipuma J."/>
        </authorList>
    </citation>
    <scope>NUCLEOTIDE SEQUENCE</scope>
    <source>
        <strain evidence="1">AU21707</strain>
    </source>
</reference>
<dbReference type="Proteomes" id="UP000216857">
    <property type="component" value="Unassembled WGS sequence"/>
</dbReference>
<dbReference type="RefSeq" id="WP_094849119.1">
    <property type="nucleotide sequence ID" value="NZ_NEVJ01000003.1"/>
</dbReference>
<keyword evidence="2" id="KW-1185">Reference proteome</keyword>
<name>A0A261R669_9BORD</name>
<proteinExistence type="predicted"/>
<protein>
    <submittedName>
        <fullName evidence="1">Uncharacterized protein</fullName>
    </submittedName>
</protein>
<evidence type="ECO:0000313" key="2">
    <source>
        <dbReference type="Proteomes" id="UP000216857"/>
    </source>
</evidence>
<gene>
    <name evidence="1" type="ORF">CAL26_23820</name>
</gene>
<evidence type="ECO:0000313" key="1">
    <source>
        <dbReference type="EMBL" id="OZI20526.1"/>
    </source>
</evidence>
<dbReference type="AlphaFoldDB" id="A0A261R669"/>
<sequence>MTKADESNSDFRFRTGTQEVTVTLRPQDRGVVVFRDFDGNITTQPAEIGDSVLNIKRDLIPHITDQPMPTAWLTELRDYLTERIDARREAQVNGYLIQATADGRGFERVNVRRVEAEDVDDTSSAPRSIRSAGHAAAEAWYSRFRERGEQAEGYFFPSELREAFSALPAPERGHFLDGIGALMVLWLVSGVPNPGRIDTAEEIRLQALSPAEQDADCAEDEA</sequence>